<keyword evidence="3 4" id="KW-0408">Iron</keyword>
<keyword evidence="1 4" id="KW-0349">Heme</keyword>
<keyword evidence="2 4" id="KW-0479">Metal-binding</keyword>
<accession>A0AAV3U3W1</accession>
<dbReference type="GO" id="GO:0046872">
    <property type="term" value="F:metal ion binding"/>
    <property type="evidence" value="ECO:0007669"/>
    <property type="project" value="UniProtKB-KW"/>
</dbReference>
<evidence type="ECO:0000313" key="7">
    <source>
        <dbReference type="Proteomes" id="UP001409585"/>
    </source>
</evidence>
<dbReference type="InterPro" id="IPR051395">
    <property type="entry name" value="Cytochrome_c_Peroxidase/MauG"/>
</dbReference>
<keyword evidence="7" id="KW-1185">Reference proteome</keyword>
<sequence>MLSASVKLVVAFAAGRGDPGLLHFVRLLLSLVASFCLVACQPKGDSNARPAPPFSVAELKPGGSASVSTRPFASLMLPSANLPQSARSQFHAGKALAHQPWVKAPTVTNARDGLGPIFNARTCLACHINGGRGDLPADASRPIFAALVRLSIPGVQREYGAVPEPTYGLQLQGQSISLQHQFRHHPPAAKVREAAPESYTYIDWQAKTVAYADGETVTLRFPTLRFAELNYGPMSERVLTSLRAAPAIAGLGLIELIAQSDIDTLADPEDSNGDGISGRVNLVWDAHQKKVLPGRFGWKANRASLMTTVAAAFQQDVGISNPVFPSQPCTELQPDCTGMINGNNSEGFEIDQELLDLVVDFTRNLAVPEARLLQLGEERLQQGRQLFYQVGCADCHTPSFQTQSTTGYNSHLGGQIIWPYTDLLLHDLGPELADNRPDYHASGSEWRTPPLWAIGLSNQVNGNAVYLHDGRAQSVAEAILWHGGEAASSQKQFRHLVKSQRQLLIEFVESL</sequence>
<evidence type="ECO:0000313" key="6">
    <source>
        <dbReference type="EMBL" id="GAA4944786.1"/>
    </source>
</evidence>
<reference evidence="7" key="1">
    <citation type="journal article" date="2019" name="Int. J. Syst. Evol. Microbiol.">
        <title>The Global Catalogue of Microorganisms (GCM) 10K type strain sequencing project: providing services to taxonomists for standard genome sequencing and annotation.</title>
        <authorList>
            <consortium name="The Broad Institute Genomics Platform"/>
            <consortium name="The Broad Institute Genome Sequencing Center for Infectious Disease"/>
            <person name="Wu L."/>
            <person name="Ma J."/>
        </authorList>
    </citation>
    <scope>NUCLEOTIDE SEQUENCE [LARGE SCALE GENOMIC DNA]</scope>
    <source>
        <strain evidence="7">JCM 19134</strain>
    </source>
</reference>
<dbReference type="Proteomes" id="UP001409585">
    <property type="component" value="Unassembled WGS sequence"/>
</dbReference>
<dbReference type="GO" id="GO:0020037">
    <property type="term" value="F:heme binding"/>
    <property type="evidence" value="ECO:0007669"/>
    <property type="project" value="InterPro"/>
</dbReference>
<dbReference type="GO" id="GO:0004130">
    <property type="term" value="F:cytochrome-c peroxidase activity"/>
    <property type="evidence" value="ECO:0007669"/>
    <property type="project" value="TreeGrafter"/>
</dbReference>
<name>A0AAV3U3W1_9ALTE</name>
<feature type="domain" description="Cytochrome c" evidence="5">
    <location>
        <begin position="378"/>
        <end position="511"/>
    </location>
</feature>
<dbReference type="RefSeq" id="WP_390517396.1">
    <property type="nucleotide sequence ID" value="NZ_AP031496.1"/>
</dbReference>
<evidence type="ECO:0000256" key="2">
    <source>
        <dbReference type="ARBA" id="ARBA00022723"/>
    </source>
</evidence>
<dbReference type="PIRSF" id="PIRSF028099">
    <property type="entry name" value="DUF1111"/>
    <property type="match status" value="1"/>
</dbReference>
<dbReference type="GO" id="GO:0009055">
    <property type="term" value="F:electron transfer activity"/>
    <property type="evidence" value="ECO:0007669"/>
    <property type="project" value="InterPro"/>
</dbReference>
<dbReference type="InterPro" id="IPR036909">
    <property type="entry name" value="Cyt_c-like_dom_sf"/>
</dbReference>
<dbReference type="PANTHER" id="PTHR30600">
    <property type="entry name" value="CYTOCHROME C PEROXIDASE-RELATED"/>
    <property type="match status" value="1"/>
</dbReference>
<dbReference type="InterPro" id="IPR009056">
    <property type="entry name" value="Cyt_c-like_dom"/>
</dbReference>
<proteinExistence type="predicted"/>
<evidence type="ECO:0000259" key="5">
    <source>
        <dbReference type="PROSITE" id="PS51007"/>
    </source>
</evidence>
<dbReference type="Gene3D" id="1.10.760.10">
    <property type="entry name" value="Cytochrome c-like domain"/>
    <property type="match status" value="1"/>
</dbReference>
<organism evidence="6 7">
    <name type="scientific">Halioxenophilus aromaticivorans</name>
    <dbReference type="NCBI Taxonomy" id="1306992"/>
    <lineage>
        <taxon>Bacteria</taxon>
        <taxon>Pseudomonadati</taxon>
        <taxon>Pseudomonadota</taxon>
        <taxon>Gammaproteobacteria</taxon>
        <taxon>Alteromonadales</taxon>
        <taxon>Alteromonadaceae</taxon>
        <taxon>Halioxenophilus</taxon>
    </lineage>
</organism>
<dbReference type="Pfam" id="PF06537">
    <property type="entry name" value="DHOR"/>
    <property type="match status" value="1"/>
</dbReference>
<gene>
    <name evidence="6" type="ORF">GCM10025791_24850</name>
</gene>
<comment type="caution">
    <text evidence="6">The sequence shown here is derived from an EMBL/GenBank/DDBJ whole genome shotgun (WGS) entry which is preliminary data.</text>
</comment>
<dbReference type="PROSITE" id="PS51007">
    <property type="entry name" value="CYTC"/>
    <property type="match status" value="1"/>
</dbReference>
<dbReference type="SUPFAM" id="SSF46626">
    <property type="entry name" value="Cytochrome c"/>
    <property type="match status" value="1"/>
</dbReference>
<dbReference type="PANTHER" id="PTHR30600:SF4">
    <property type="entry name" value="CYTOCHROME C DOMAIN-CONTAINING PROTEIN"/>
    <property type="match status" value="1"/>
</dbReference>
<dbReference type="AlphaFoldDB" id="A0AAV3U3W1"/>
<dbReference type="InterPro" id="IPR010538">
    <property type="entry name" value="DHOR"/>
</dbReference>
<evidence type="ECO:0000256" key="3">
    <source>
        <dbReference type="ARBA" id="ARBA00023004"/>
    </source>
</evidence>
<evidence type="ECO:0000256" key="1">
    <source>
        <dbReference type="ARBA" id="ARBA00022617"/>
    </source>
</evidence>
<evidence type="ECO:0000256" key="4">
    <source>
        <dbReference type="PROSITE-ProRule" id="PRU00433"/>
    </source>
</evidence>
<protein>
    <submittedName>
        <fullName evidence="6">Di-heme oxidoredictase family protein</fullName>
    </submittedName>
</protein>
<dbReference type="EMBL" id="BAABLX010000023">
    <property type="protein sequence ID" value="GAA4944786.1"/>
    <property type="molecule type" value="Genomic_DNA"/>
</dbReference>